<evidence type="ECO:0000256" key="8">
    <source>
        <dbReference type="ARBA" id="ARBA00023004"/>
    </source>
</evidence>
<comment type="catalytic activity">
    <reaction evidence="10">
        <text>(sulfur carrier)-H + L-cysteine = (sulfur carrier)-SH + L-alanine</text>
        <dbReference type="Rhea" id="RHEA:43892"/>
        <dbReference type="Rhea" id="RHEA-COMP:14737"/>
        <dbReference type="Rhea" id="RHEA-COMP:14739"/>
        <dbReference type="ChEBI" id="CHEBI:29917"/>
        <dbReference type="ChEBI" id="CHEBI:35235"/>
        <dbReference type="ChEBI" id="CHEBI:57972"/>
        <dbReference type="ChEBI" id="CHEBI:64428"/>
        <dbReference type="EC" id="2.8.1.7"/>
    </reaction>
</comment>
<dbReference type="GO" id="GO:0051536">
    <property type="term" value="F:iron-sulfur cluster binding"/>
    <property type="evidence" value="ECO:0007669"/>
    <property type="project" value="UniProtKB-KW"/>
</dbReference>
<evidence type="ECO:0000256" key="6">
    <source>
        <dbReference type="ARBA" id="ARBA00022723"/>
    </source>
</evidence>
<evidence type="ECO:0000256" key="10">
    <source>
        <dbReference type="ARBA" id="ARBA00050776"/>
    </source>
</evidence>
<dbReference type="PANTHER" id="PTHR11601:SF34">
    <property type="entry name" value="CYSTEINE DESULFURASE"/>
    <property type="match status" value="1"/>
</dbReference>
<evidence type="ECO:0000256" key="3">
    <source>
        <dbReference type="ARBA" id="ARBA00006490"/>
    </source>
</evidence>
<feature type="domain" description="Aminotransferase class V" evidence="12">
    <location>
        <begin position="12"/>
        <end position="372"/>
    </location>
</feature>
<dbReference type="Gene3D" id="1.10.260.50">
    <property type="match status" value="1"/>
</dbReference>
<dbReference type="Proteomes" id="UP000230859">
    <property type="component" value="Unassembled WGS sequence"/>
</dbReference>
<dbReference type="PANTHER" id="PTHR11601">
    <property type="entry name" value="CYSTEINE DESULFURYLASE FAMILY MEMBER"/>
    <property type="match status" value="1"/>
</dbReference>
<comment type="function">
    <text evidence="2">Catalyzes the removal of elemental sulfur atoms from cysteine to produce alanine. Seems to participate in the biosynthesis of the nitrogenase metalloclusters by providing the inorganic sulfur required for the Fe-S core formation.</text>
</comment>
<sequence length="395" mass="43707">MILQTKKNKVCYLDYNATTPIPDVVLEAMLPFLRSSYGNPSSLYTLGKDARRAIRQAREQVAEGLRAESREIIFTSGGTESNNFAFKSALELRPHQKTIVISAIEHSSVLNVAKQYAAKGYQVRHIPVNQEGRLDLKELETHLTKDVALLSIMWANNETGVIFPIKQIAEIAKSKKILFHVDAIQVIGKLEIDLSEIPIDFLSMAAHKFYGPKGVGVLFVRQGLKVPAFLYGGHQEHNRRGGTENVAGIVGLANAFTWVQIESKRKKKFISELRDLLESKIEKVISGSRINGKNAERVFNTTNITIPDARAEVLLPLLDERGICASSGSACLTGGIDPSHVLLAMGRSRLEALSSVRFSLGLLTTSDDVEYVIETLPVIVRQIRQHHSEGKVHAH</sequence>
<dbReference type="AlphaFoldDB" id="A0A2H0LL95"/>
<dbReference type="InterPro" id="IPR020578">
    <property type="entry name" value="Aminotrans_V_PyrdxlP_BS"/>
</dbReference>
<dbReference type="InterPro" id="IPR015422">
    <property type="entry name" value="PyrdxlP-dep_Trfase_small"/>
</dbReference>
<dbReference type="FunFam" id="3.40.640.10:FF:000084">
    <property type="entry name" value="IscS-like cysteine desulfurase"/>
    <property type="match status" value="1"/>
</dbReference>
<dbReference type="Gene3D" id="3.90.1150.10">
    <property type="entry name" value="Aspartate Aminotransferase, domain 1"/>
    <property type="match status" value="1"/>
</dbReference>
<accession>A0A2H0LL95</accession>
<name>A0A2H0LL95_9BACT</name>
<evidence type="ECO:0000256" key="11">
    <source>
        <dbReference type="RuleBase" id="RU004504"/>
    </source>
</evidence>
<keyword evidence="6" id="KW-0479">Metal-binding</keyword>
<evidence type="ECO:0000256" key="1">
    <source>
        <dbReference type="ARBA" id="ARBA00001933"/>
    </source>
</evidence>
<dbReference type="InterPro" id="IPR015421">
    <property type="entry name" value="PyrdxlP-dep_Trfase_major"/>
</dbReference>
<evidence type="ECO:0000313" key="14">
    <source>
        <dbReference type="Proteomes" id="UP000230859"/>
    </source>
</evidence>
<dbReference type="Pfam" id="PF00266">
    <property type="entry name" value="Aminotran_5"/>
    <property type="match status" value="1"/>
</dbReference>
<organism evidence="13 14">
    <name type="scientific">Candidatus Abzuiibacterium crystallinum</name>
    <dbReference type="NCBI Taxonomy" id="1974748"/>
    <lineage>
        <taxon>Bacteria</taxon>
        <taxon>Pseudomonadati</taxon>
        <taxon>Candidatus Omnitrophota</taxon>
        <taxon>Candidatus Abzuiibacterium</taxon>
    </lineage>
</organism>
<comment type="cofactor">
    <cofactor evidence="1 11">
        <name>pyridoxal 5'-phosphate</name>
        <dbReference type="ChEBI" id="CHEBI:597326"/>
    </cofactor>
</comment>
<keyword evidence="8" id="KW-0408">Iron</keyword>
<keyword evidence="5" id="KW-0808">Transferase</keyword>
<evidence type="ECO:0000256" key="5">
    <source>
        <dbReference type="ARBA" id="ARBA00022679"/>
    </source>
</evidence>
<dbReference type="EMBL" id="PCVY01000072">
    <property type="protein sequence ID" value="PIQ85182.1"/>
    <property type="molecule type" value="Genomic_DNA"/>
</dbReference>
<evidence type="ECO:0000256" key="4">
    <source>
        <dbReference type="ARBA" id="ARBA00012239"/>
    </source>
</evidence>
<reference evidence="13 14" key="1">
    <citation type="submission" date="2017-09" db="EMBL/GenBank/DDBJ databases">
        <title>Depth-based differentiation of microbial function through sediment-hosted aquifers and enrichment of novel symbionts in the deep terrestrial subsurface.</title>
        <authorList>
            <person name="Probst A.J."/>
            <person name="Ladd B."/>
            <person name="Jarett J.K."/>
            <person name="Geller-Mcgrath D.E."/>
            <person name="Sieber C.M."/>
            <person name="Emerson J.B."/>
            <person name="Anantharaman K."/>
            <person name="Thomas B.C."/>
            <person name="Malmstrom R."/>
            <person name="Stieglmeier M."/>
            <person name="Klingl A."/>
            <person name="Woyke T."/>
            <person name="Ryan C.M."/>
            <person name="Banfield J.F."/>
        </authorList>
    </citation>
    <scope>NUCLEOTIDE SEQUENCE [LARGE SCALE GENOMIC DNA]</scope>
    <source>
        <strain evidence="13">CG11_big_fil_rev_8_21_14_0_20_45_26</strain>
    </source>
</reference>
<evidence type="ECO:0000256" key="9">
    <source>
        <dbReference type="ARBA" id="ARBA00023014"/>
    </source>
</evidence>
<dbReference type="PROSITE" id="PS00595">
    <property type="entry name" value="AA_TRANSFER_CLASS_5"/>
    <property type="match status" value="1"/>
</dbReference>
<dbReference type="SUPFAM" id="SSF53383">
    <property type="entry name" value="PLP-dependent transferases"/>
    <property type="match status" value="1"/>
</dbReference>
<dbReference type="GO" id="GO:0046872">
    <property type="term" value="F:metal ion binding"/>
    <property type="evidence" value="ECO:0007669"/>
    <property type="project" value="UniProtKB-KW"/>
</dbReference>
<keyword evidence="7" id="KW-0663">Pyridoxal phosphate</keyword>
<protein>
    <recommendedName>
        <fullName evidence="4">cysteine desulfurase</fullName>
        <ecNumber evidence="4">2.8.1.7</ecNumber>
    </recommendedName>
</protein>
<evidence type="ECO:0000256" key="2">
    <source>
        <dbReference type="ARBA" id="ARBA00003120"/>
    </source>
</evidence>
<dbReference type="InterPro" id="IPR000192">
    <property type="entry name" value="Aminotrans_V_dom"/>
</dbReference>
<dbReference type="InterPro" id="IPR015424">
    <property type="entry name" value="PyrdxlP-dep_Trfase"/>
</dbReference>
<dbReference type="EC" id="2.8.1.7" evidence="4"/>
<comment type="caution">
    <text evidence="13">The sequence shown here is derived from an EMBL/GenBank/DDBJ whole genome shotgun (WGS) entry which is preliminary data.</text>
</comment>
<evidence type="ECO:0000256" key="7">
    <source>
        <dbReference type="ARBA" id="ARBA00022898"/>
    </source>
</evidence>
<gene>
    <name evidence="13" type="ORF">COV74_09490</name>
</gene>
<dbReference type="InterPro" id="IPR016454">
    <property type="entry name" value="Cysteine_dSase"/>
</dbReference>
<dbReference type="Gene3D" id="3.40.640.10">
    <property type="entry name" value="Type I PLP-dependent aspartate aminotransferase-like (Major domain)"/>
    <property type="match status" value="1"/>
</dbReference>
<evidence type="ECO:0000313" key="13">
    <source>
        <dbReference type="EMBL" id="PIQ85182.1"/>
    </source>
</evidence>
<evidence type="ECO:0000259" key="12">
    <source>
        <dbReference type="Pfam" id="PF00266"/>
    </source>
</evidence>
<dbReference type="GO" id="GO:0031071">
    <property type="term" value="F:cysteine desulfurase activity"/>
    <property type="evidence" value="ECO:0007669"/>
    <property type="project" value="UniProtKB-EC"/>
</dbReference>
<dbReference type="PIRSF" id="PIRSF005572">
    <property type="entry name" value="NifS"/>
    <property type="match status" value="1"/>
</dbReference>
<comment type="similarity">
    <text evidence="3">Belongs to the class-V pyridoxal-phosphate-dependent aminotransferase family. NifS/IscS subfamily.</text>
</comment>
<proteinExistence type="inferred from homology"/>
<keyword evidence="9" id="KW-0411">Iron-sulfur</keyword>